<dbReference type="AlphaFoldDB" id="A0A6M4GS65"/>
<keyword evidence="3" id="KW-0963">Cytoplasm</keyword>
<feature type="domain" description="CheW-like" evidence="4">
    <location>
        <begin position="11"/>
        <end position="150"/>
    </location>
</feature>
<dbReference type="GO" id="GO:0006935">
    <property type="term" value="P:chemotaxis"/>
    <property type="evidence" value="ECO:0007669"/>
    <property type="project" value="InterPro"/>
</dbReference>
<gene>
    <name evidence="5" type="primary">cheW_1</name>
    <name evidence="5" type="ORF">DSM104443_00956</name>
</gene>
<evidence type="ECO:0000256" key="1">
    <source>
        <dbReference type="ARBA" id="ARBA00004496"/>
    </source>
</evidence>
<reference evidence="5 6" key="1">
    <citation type="submission" date="2020-04" db="EMBL/GenBank/DDBJ databases">
        <title>Usitatibacter rugosus gen. nov., sp. nov. and Usitatibacter palustris sp. nov., novel members of Usitatibacteraceae fam. nov. within the order Nitrosomonadales isolated from soil.</title>
        <authorList>
            <person name="Huber K.J."/>
            <person name="Neumann-Schaal M."/>
            <person name="Geppert A."/>
            <person name="Luckner M."/>
            <person name="Wanner G."/>
            <person name="Overmann J."/>
        </authorList>
    </citation>
    <scope>NUCLEOTIDE SEQUENCE [LARGE SCALE GENOMIC DNA]</scope>
    <source>
        <strain evidence="5 6">0125_3</strain>
    </source>
</reference>
<dbReference type="KEGG" id="uru:DSM104443_00956"/>
<evidence type="ECO:0000259" key="4">
    <source>
        <dbReference type="PROSITE" id="PS50851"/>
    </source>
</evidence>
<protein>
    <recommendedName>
        <fullName evidence="2">Chemotaxis protein CheW</fullName>
    </recommendedName>
</protein>
<name>A0A6M4GS65_9PROT</name>
<keyword evidence="6" id="KW-1185">Reference proteome</keyword>
<dbReference type="Gene3D" id="2.30.30.40">
    <property type="entry name" value="SH3 Domains"/>
    <property type="match status" value="1"/>
</dbReference>
<dbReference type="EMBL" id="CP053069">
    <property type="protein sequence ID" value="QJR09905.1"/>
    <property type="molecule type" value="Genomic_DNA"/>
</dbReference>
<organism evidence="5 6">
    <name type="scientific">Usitatibacter rugosus</name>
    <dbReference type="NCBI Taxonomy" id="2732067"/>
    <lineage>
        <taxon>Bacteria</taxon>
        <taxon>Pseudomonadati</taxon>
        <taxon>Pseudomonadota</taxon>
        <taxon>Betaproteobacteria</taxon>
        <taxon>Nitrosomonadales</taxon>
        <taxon>Usitatibacteraceae</taxon>
        <taxon>Usitatibacter</taxon>
    </lineage>
</organism>
<dbReference type="Pfam" id="PF01584">
    <property type="entry name" value="CheW"/>
    <property type="match status" value="1"/>
</dbReference>
<dbReference type="SUPFAM" id="SSF50341">
    <property type="entry name" value="CheW-like"/>
    <property type="match status" value="1"/>
</dbReference>
<dbReference type="PANTHER" id="PTHR22617">
    <property type="entry name" value="CHEMOTAXIS SENSOR HISTIDINE KINASE-RELATED"/>
    <property type="match status" value="1"/>
</dbReference>
<dbReference type="RefSeq" id="WP_171090004.1">
    <property type="nucleotide sequence ID" value="NZ_CP053069.1"/>
</dbReference>
<dbReference type="PROSITE" id="PS50851">
    <property type="entry name" value="CHEW"/>
    <property type="match status" value="1"/>
</dbReference>
<dbReference type="InterPro" id="IPR039315">
    <property type="entry name" value="CheW"/>
</dbReference>
<evidence type="ECO:0000256" key="2">
    <source>
        <dbReference type="ARBA" id="ARBA00021483"/>
    </source>
</evidence>
<dbReference type="GO" id="GO:0007165">
    <property type="term" value="P:signal transduction"/>
    <property type="evidence" value="ECO:0007669"/>
    <property type="project" value="InterPro"/>
</dbReference>
<dbReference type="Gene3D" id="2.40.50.180">
    <property type="entry name" value="CheA-289, Domain 4"/>
    <property type="match status" value="1"/>
</dbReference>
<proteinExistence type="predicted"/>
<evidence type="ECO:0000313" key="5">
    <source>
        <dbReference type="EMBL" id="QJR09905.1"/>
    </source>
</evidence>
<comment type="subcellular location">
    <subcellularLocation>
        <location evidence="1">Cytoplasm</location>
    </subcellularLocation>
</comment>
<dbReference type="SMART" id="SM00260">
    <property type="entry name" value="CheW"/>
    <property type="match status" value="1"/>
</dbReference>
<evidence type="ECO:0000313" key="6">
    <source>
        <dbReference type="Proteomes" id="UP000501534"/>
    </source>
</evidence>
<accession>A0A6M4GS65</accession>
<dbReference type="PANTHER" id="PTHR22617:SF45">
    <property type="entry name" value="CHEMOTAXIS PROTEIN CHEW"/>
    <property type="match status" value="1"/>
</dbReference>
<sequence length="158" mass="16864">MTANTIEQASLHEYLAYSLGEEGFAVDILKVREIRGYEPPTRIAGAPAHIRGVIDLRGTIVPIVDMRIHAGFANPKLDDSTVVIILDLGQRMVGMVVDGVSDVMRIGAKDIRPVPEMNGFDADYLTGLATHDGAMLMVVDVAALFRTMAGTAAVAEAA</sequence>
<dbReference type="InterPro" id="IPR036061">
    <property type="entry name" value="CheW-like_dom_sf"/>
</dbReference>
<evidence type="ECO:0000256" key="3">
    <source>
        <dbReference type="ARBA" id="ARBA00022490"/>
    </source>
</evidence>
<dbReference type="Proteomes" id="UP000501534">
    <property type="component" value="Chromosome"/>
</dbReference>
<dbReference type="InterPro" id="IPR002545">
    <property type="entry name" value="CheW-lke_dom"/>
</dbReference>
<dbReference type="GO" id="GO:0005829">
    <property type="term" value="C:cytosol"/>
    <property type="evidence" value="ECO:0007669"/>
    <property type="project" value="TreeGrafter"/>
</dbReference>